<gene>
    <name evidence="2" type="ORF">CTOB1V02_LOCUS1350</name>
</gene>
<dbReference type="PRINTS" id="PR00050">
    <property type="entry name" value="COLDSHOCK"/>
</dbReference>
<feature type="compositionally biased region" description="Basic and acidic residues" evidence="1">
    <location>
        <begin position="296"/>
        <end position="317"/>
    </location>
</feature>
<feature type="compositionally biased region" description="Acidic residues" evidence="1">
    <location>
        <begin position="137"/>
        <end position="149"/>
    </location>
</feature>
<dbReference type="PANTHER" id="PTHR11544">
    <property type="entry name" value="COLD SHOCK DOMAIN CONTAINING PROTEINS"/>
    <property type="match status" value="1"/>
</dbReference>
<dbReference type="GO" id="GO:0003676">
    <property type="term" value="F:nucleic acid binding"/>
    <property type="evidence" value="ECO:0007669"/>
    <property type="project" value="InterPro"/>
</dbReference>
<feature type="region of interest" description="Disordered" evidence="1">
    <location>
        <begin position="295"/>
        <end position="317"/>
    </location>
</feature>
<sequence>MADPENQPQEQAEVQKDTLATKVTGVVKWFNVKAGYGFINRHDTKEDVFVHQTAIVKNNPRKLLRSVGDGEEVEFDVVAGEKGNEAANVTGPEGAPVQGSQYAPDRRRRPFGRGGGYGRRGGFRRGGPRGGRRPRYEDEEPYEDEESGDIGEYQEERKAMVHLVGEVIVVEAEAVVVEVAVGEVSVVMGHVIIVVVQPIGMKREARKKWREKIRVLGKMLVLPGGAGGAEVTVDDLATVADEGAAVNRRVEEMVRTNSMRTVQGRTAKCPAERAVESVEPAVGAGGDAVVRRRGAAPRETKGILRELPARKTENLRR</sequence>
<dbReference type="InterPro" id="IPR019844">
    <property type="entry name" value="CSD_CS"/>
</dbReference>
<dbReference type="InterPro" id="IPR002059">
    <property type="entry name" value="CSP_DNA-bd"/>
</dbReference>
<dbReference type="OrthoDB" id="203339at2759"/>
<dbReference type="Gene3D" id="2.40.50.140">
    <property type="entry name" value="Nucleic acid-binding proteins"/>
    <property type="match status" value="1"/>
</dbReference>
<feature type="region of interest" description="Disordered" evidence="1">
    <location>
        <begin position="85"/>
        <end position="149"/>
    </location>
</feature>
<dbReference type="EMBL" id="OB660189">
    <property type="protein sequence ID" value="CAD7223364.1"/>
    <property type="molecule type" value="Genomic_DNA"/>
</dbReference>
<reference evidence="2" key="1">
    <citation type="submission" date="2020-11" db="EMBL/GenBank/DDBJ databases">
        <authorList>
            <person name="Tran Van P."/>
        </authorList>
    </citation>
    <scope>NUCLEOTIDE SEQUENCE</scope>
</reference>
<dbReference type="InterPro" id="IPR012340">
    <property type="entry name" value="NA-bd_OB-fold"/>
</dbReference>
<dbReference type="CDD" id="cd04458">
    <property type="entry name" value="CSP_CDS"/>
    <property type="match status" value="1"/>
</dbReference>
<dbReference type="Pfam" id="PF00313">
    <property type="entry name" value="CSD"/>
    <property type="match status" value="1"/>
</dbReference>
<accession>A0A7R8W2X2</accession>
<dbReference type="AlphaFoldDB" id="A0A7R8W2X2"/>
<dbReference type="SUPFAM" id="SSF50249">
    <property type="entry name" value="Nucleic acid-binding proteins"/>
    <property type="match status" value="1"/>
</dbReference>
<organism evidence="2">
    <name type="scientific">Cyprideis torosa</name>
    <dbReference type="NCBI Taxonomy" id="163714"/>
    <lineage>
        <taxon>Eukaryota</taxon>
        <taxon>Metazoa</taxon>
        <taxon>Ecdysozoa</taxon>
        <taxon>Arthropoda</taxon>
        <taxon>Crustacea</taxon>
        <taxon>Oligostraca</taxon>
        <taxon>Ostracoda</taxon>
        <taxon>Podocopa</taxon>
        <taxon>Podocopida</taxon>
        <taxon>Cytherocopina</taxon>
        <taxon>Cytheroidea</taxon>
        <taxon>Cytherideidae</taxon>
        <taxon>Cyprideis</taxon>
    </lineage>
</organism>
<dbReference type="PROSITE" id="PS51857">
    <property type="entry name" value="CSD_2"/>
    <property type="match status" value="1"/>
</dbReference>
<evidence type="ECO:0000313" key="2">
    <source>
        <dbReference type="EMBL" id="CAD7223364.1"/>
    </source>
</evidence>
<protein>
    <submittedName>
        <fullName evidence="2">Uncharacterized protein</fullName>
    </submittedName>
</protein>
<dbReference type="SMART" id="SM00357">
    <property type="entry name" value="CSP"/>
    <property type="match status" value="1"/>
</dbReference>
<dbReference type="InterPro" id="IPR050181">
    <property type="entry name" value="Cold_shock_domain"/>
</dbReference>
<dbReference type="PROSITE" id="PS00352">
    <property type="entry name" value="CSD_1"/>
    <property type="match status" value="1"/>
</dbReference>
<dbReference type="FunFam" id="2.40.50.140:FF:000054">
    <property type="entry name" value="Nuclease-sensitive element-binding protein 1"/>
    <property type="match status" value="1"/>
</dbReference>
<proteinExistence type="predicted"/>
<feature type="compositionally biased region" description="Basic residues" evidence="1">
    <location>
        <begin position="121"/>
        <end position="133"/>
    </location>
</feature>
<dbReference type="InterPro" id="IPR011129">
    <property type="entry name" value="CSD"/>
</dbReference>
<evidence type="ECO:0000256" key="1">
    <source>
        <dbReference type="SAM" id="MobiDB-lite"/>
    </source>
</evidence>
<name>A0A7R8W2X2_9CRUS</name>